<comment type="similarity">
    <text evidence="1 4">Belongs to the intercrine beta (chemokine CC) family.</text>
</comment>
<dbReference type="PROSITE" id="PS00472">
    <property type="entry name" value="SMALL_CYTOKINES_CC"/>
    <property type="match status" value="1"/>
</dbReference>
<dbReference type="Ensembl" id="ENSNFUT00015055179.1">
    <property type="protein sequence ID" value="ENSNFUP00015052925.1"/>
    <property type="gene ID" value="ENSNFUG00015024663.1"/>
</dbReference>
<reference evidence="7" key="1">
    <citation type="submission" date="2014-08" db="EMBL/GenBank/DDBJ databases">
        <authorList>
            <person name="Senf B."/>
            <person name="Petzold A."/>
            <person name="Downie B.R."/>
            <person name="Koch P."/>
            <person name="Platzer M."/>
        </authorList>
    </citation>
    <scope>NUCLEOTIDE SEQUENCE [LARGE SCALE GENOMIC DNA]</scope>
    <source>
        <strain evidence="7">GRZ</strain>
    </source>
</reference>
<evidence type="ECO:0000256" key="4">
    <source>
        <dbReference type="RuleBase" id="RU361150"/>
    </source>
</evidence>
<keyword evidence="2 4" id="KW-0202">Cytokine</keyword>
<dbReference type="GO" id="GO:0008009">
    <property type="term" value="F:chemokine activity"/>
    <property type="evidence" value="ECO:0007669"/>
    <property type="project" value="InterPro"/>
</dbReference>
<gene>
    <name evidence="7" type="primary">ccl25a</name>
</gene>
<comment type="subcellular location">
    <subcellularLocation>
        <location evidence="4">Secreted</location>
    </subcellularLocation>
</comment>
<keyword evidence="5" id="KW-1133">Transmembrane helix</keyword>
<keyword evidence="8" id="KW-1185">Reference proteome</keyword>
<evidence type="ECO:0000313" key="7">
    <source>
        <dbReference type="Ensembl" id="ENSNFUP00015052925.1"/>
    </source>
</evidence>
<dbReference type="InterPro" id="IPR001811">
    <property type="entry name" value="Chemokine_IL8-like_dom"/>
</dbReference>
<dbReference type="Gene3D" id="2.40.50.40">
    <property type="match status" value="1"/>
</dbReference>
<evidence type="ECO:0000256" key="2">
    <source>
        <dbReference type="ARBA" id="ARBA00022514"/>
    </source>
</evidence>
<dbReference type="CDD" id="cd00169">
    <property type="entry name" value="Chemokine"/>
    <property type="match status" value="1"/>
</dbReference>
<keyword evidence="4" id="KW-0145">Chemotaxis</keyword>
<dbReference type="Proteomes" id="UP000694548">
    <property type="component" value="Chromosome sgr09"/>
</dbReference>
<dbReference type="GO" id="GO:0005615">
    <property type="term" value="C:extracellular space"/>
    <property type="evidence" value="ECO:0007669"/>
    <property type="project" value="UniProtKB-KW"/>
</dbReference>
<dbReference type="PANTHER" id="PTHR12015">
    <property type="entry name" value="SMALL INDUCIBLE CYTOKINE A"/>
    <property type="match status" value="1"/>
</dbReference>
<name>A0A8C6Q350_NOTFU</name>
<reference evidence="7" key="3">
    <citation type="submission" date="2025-09" db="UniProtKB">
        <authorList>
            <consortium name="Ensembl"/>
        </authorList>
    </citation>
    <scope>IDENTIFICATION</scope>
</reference>
<evidence type="ECO:0000313" key="8">
    <source>
        <dbReference type="Proteomes" id="UP000694548"/>
    </source>
</evidence>
<accession>A0A8C6Q350</accession>
<dbReference type="InterPro" id="IPR039809">
    <property type="entry name" value="Chemokine_b/g/d"/>
</dbReference>
<evidence type="ECO:0000256" key="5">
    <source>
        <dbReference type="SAM" id="Phobius"/>
    </source>
</evidence>
<keyword evidence="5" id="KW-0812">Transmembrane</keyword>
<keyword evidence="3" id="KW-1015">Disulfide bond</keyword>
<dbReference type="GO" id="GO:0006955">
    <property type="term" value="P:immune response"/>
    <property type="evidence" value="ECO:0007669"/>
    <property type="project" value="InterPro"/>
</dbReference>
<evidence type="ECO:0000259" key="6">
    <source>
        <dbReference type="SMART" id="SM00199"/>
    </source>
</evidence>
<dbReference type="RefSeq" id="XP_015811817.2">
    <property type="nucleotide sequence ID" value="XM_015956331.3"/>
</dbReference>
<dbReference type="Pfam" id="PF00048">
    <property type="entry name" value="IL8"/>
    <property type="match status" value="1"/>
</dbReference>
<protein>
    <recommendedName>
        <fullName evidence="4">C-C motif chemokine</fullName>
    </recommendedName>
</protein>
<dbReference type="GeneTree" id="ENSGT00900000141362"/>
<feature type="transmembrane region" description="Helical" evidence="5">
    <location>
        <begin position="42"/>
        <end position="63"/>
    </location>
</feature>
<dbReference type="PANTHER" id="PTHR12015:SF186">
    <property type="entry name" value="C-C MOTIF CHEMOKINE 21-LIKE-RELATED"/>
    <property type="match status" value="1"/>
</dbReference>
<proteinExistence type="inferred from homology"/>
<dbReference type="InterPro" id="IPR036048">
    <property type="entry name" value="Interleukin_8-like_sf"/>
</dbReference>
<keyword evidence="4" id="KW-0964">Secreted</keyword>
<dbReference type="GeneID" id="107383580"/>
<dbReference type="OrthoDB" id="9447832at2759"/>
<evidence type="ECO:0000256" key="1">
    <source>
        <dbReference type="ARBA" id="ARBA00010868"/>
    </source>
</evidence>
<dbReference type="SMART" id="SM00199">
    <property type="entry name" value="SCY"/>
    <property type="match status" value="1"/>
</dbReference>
<reference evidence="7" key="2">
    <citation type="submission" date="2025-08" db="UniProtKB">
        <authorList>
            <consortium name="Ensembl"/>
        </authorList>
    </citation>
    <scope>IDENTIFICATION</scope>
</reference>
<feature type="domain" description="Chemokine interleukin-8-like" evidence="6">
    <location>
        <begin position="63"/>
        <end position="125"/>
    </location>
</feature>
<dbReference type="InterPro" id="IPR000827">
    <property type="entry name" value="Chemokine_CC_CS"/>
</dbReference>
<sequence length="142" mass="16904">MPVSRECFIRECCLYRLADSRTESSYSQEDYRTITKDFTMQFNTLFFFLILSCVCFALAQMSYDDCCLRYVRKMEKRVQKHAVRYTHQKTDGSCNIPAVIFKMRKGKKYCTDPSEGWVKDLMQMIDGKTKAKKPQRKYQYRG</sequence>
<evidence type="ECO:0000256" key="3">
    <source>
        <dbReference type="ARBA" id="ARBA00023157"/>
    </source>
</evidence>
<dbReference type="SUPFAM" id="SSF54117">
    <property type="entry name" value="Interleukin 8-like chemokines"/>
    <property type="match status" value="1"/>
</dbReference>
<keyword evidence="5" id="KW-0472">Membrane</keyword>
<organism evidence="7 8">
    <name type="scientific">Nothobranchius furzeri</name>
    <name type="common">Turquoise killifish</name>
    <dbReference type="NCBI Taxonomy" id="105023"/>
    <lineage>
        <taxon>Eukaryota</taxon>
        <taxon>Metazoa</taxon>
        <taxon>Chordata</taxon>
        <taxon>Craniata</taxon>
        <taxon>Vertebrata</taxon>
        <taxon>Euteleostomi</taxon>
        <taxon>Actinopterygii</taxon>
        <taxon>Neopterygii</taxon>
        <taxon>Teleostei</taxon>
        <taxon>Neoteleostei</taxon>
        <taxon>Acanthomorphata</taxon>
        <taxon>Ovalentaria</taxon>
        <taxon>Atherinomorphae</taxon>
        <taxon>Cyprinodontiformes</taxon>
        <taxon>Nothobranchiidae</taxon>
        <taxon>Nothobranchius</taxon>
    </lineage>
</organism>
<dbReference type="AlphaFoldDB" id="A0A8C6Q350"/>